<sequence length="257" mass="30441">MLRKELSKSKHSSQQDENEEIIVRNKDVTLFMLRARMNDQSLSPASRREARRELLLKMGAKPPKRPVINYRILQEKKRQEKEEHKNDFRGEKSKQKILERMSGFGLLDKHYRRQAERQERSLKKVYQRSRPRQGESQRLQILQWNAGGMSPDKTIQVQKILQTNDVDLFTIMEANISDDKLKYYQFPDYTPYLLSKYRQVASGILTGEKEGLTSHYDLIKSMGSTQDKCEIIRLNVWKCQNHFKSIIHPRIVPIFTF</sequence>
<proteinExistence type="predicted"/>
<accession>A0A0R3TYZ1</accession>
<protein>
    <submittedName>
        <fullName evidence="4">Endo/exonuclease/phosphatase domain-containing protein</fullName>
    </submittedName>
</protein>
<feature type="region of interest" description="Disordered" evidence="1">
    <location>
        <begin position="1"/>
        <end position="20"/>
    </location>
</feature>
<gene>
    <name evidence="2" type="ORF">HNAJ_LOCUS13064</name>
</gene>
<evidence type="ECO:0000313" key="4">
    <source>
        <dbReference type="WBParaSite" id="HNAJ_0001309001-mRNA-1"/>
    </source>
</evidence>
<reference evidence="4" key="1">
    <citation type="submission" date="2017-02" db="UniProtKB">
        <authorList>
            <consortium name="WormBaseParasite"/>
        </authorList>
    </citation>
    <scope>IDENTIFICATION</scope>
</reference>
<evidence type="ECO:0000313" key="3">
    <source>
        <dbReference type="Proteomes" id="UP000278807"/>
    </source>
</evidence>
<dbReference type="SUPFAM" id="SSF56219">
    <property type="entry name" value="DNase I-like"/>
    <property type="match status" value="1"/>
</dbReference>
<reference evidence="2 3" key="2">
    <citation type="submission" date="2018-11" db="EMBL/GenBank/DDBJ databases">
        <authorList>
            <consortium name="Pathogen Informatics"/>
        </authorList>
    </citation>
    <scope>NUCLEOTIDE SEQUENCE [LARGE SCALE GENOMIC DNA]</scope>
</reference>
<dbReference type="EMBL" id="UZAE01014936">
    <property type="protein sequence ID" value="VDO14842.1"/>
    <property type="molecule type" value="Genomic_DNA"/>
</dbReference>
<dbReference type="InterPro" id="IPR036691">
    <property type="entry name" value="Endo/exonu/phosph_ase_sf"/>
</dbReference>
<evidence type="ECO:0000313" key="2">
    <source>
        <dbReference type="EMBL" id="VDO14842.1"/>
    </source>
</evidence>
<dbReference type="Proteomes" id="UP000278807">
    <property type="component" value="Unassembled WGS sequence"/>
</dbReference>
<organism evidence="4">
    <name type="scientific">Rodentolepis nana</name>
    <name type="common">Dwarf tapeworm</name>
    <name type="synonym">Hymenolepis nana</name>
    <dbReference type="NCBI Taxonomy" id="102285"/>
    <lineage>
        <taxon>Eukaryota</taxon>
        <taxon>Metazoa</taxon>
        <taxon>Spiralia</taxon>
        <taxon>Lophotrochozoa</taxon>
        <taxon>Platyhelminthes</taxon>
        <taxon>Cestoda</taxon>
        <taxon>Eucestoda</taxon>
        <taxon>Cyclophyllidea</taxon>
        <taxon>Hymenolepididae</taxon>
        <taxon>Rodentolepis</taxon>
    </lineage>
</organism>
<dbReference type="OrthoDB" id="10067479at2759"/>
<keyword evidence="3" id="KW-1185">Reference proteome</keyword>
<dbReference type="Gene3D" id="3.60.10.10">
    <property type="entry name" value="Endonuclease/exonuclease/phosphatase"/>
    <property type="match status" value="1"/>
</dbReference>
<dbReference type="Pfam" id="PF15375">
    <property type="entry name" value="FSAF1"/>
    <property type="match status" value="1"/>
</dbReference>
<dbReference type="InterPro" id="IPR027973">
    <property type="entry name" value="FSAF1-like"/>
</dbReference>
<dbReference type="WBParaSite" id="HNAJ_0001309001-mRNA-1">
    <property type="protein sequence ID" value="HNAJ_0001309001-mRNA-1"/>
    <property type="gene ID" value="HNAJ_0001309001"/>
</dbReference>
<dbReference type="AlphaFoldDB" id="A0A0R3TYZ1"/>
<evidence type="ECO:0000256" key="1">
    <source>
        <dbReference type="SAM" id="MobiDB-lite"/>
    </source>
</evidence>
<name>A0A0R3TYZ1_RODNA</name>